<dbReference type="AlphaFoldDB" id="A0AA35WPP4"/>
<dbReference type="InterPro" id="IPR036034">
    <property type="entry name" value="PDZ_sf"/>
</dbReference>
<gene>
    <name evidence="6" type="ORF">GBAR_LOCUS16115</name>
</gene>
<dbReference type="Gene3D" id="2.30.42.10">
    <property type="match status" value="1"/>
</dbReference>
<proteinExistence type="inferred from homology"/>
<evidence type="ECO:0000256" key="4">
    <source>
        <dbReference type="SAM" id="MobiDB-lite"/>
    </source>
</evidence>
<evidence type="ECO:0000313" key="6">
    <source>
        <dbReference type="EMBL" id="CAI8028239.1"/>
    </source>
</evidence>
<protein>
    <submittedName>
        <fullName evidence="6">Probable periplasmic serine endoprotease DegP-like</fullName>
    </submittedName>
</protein>
<feature type="domain" description="PDZ" evidence="5">
    <location>
        <begin position="301"/>
        <end position="408"/>
    </location>
</feature>
<evidence type="ECO:0000256" key="1">
    <source>
        <dbReference type="ARBA" id="ARBA00010541"/>
    </source>
</evidence>
<dbReference type="InterPro" id="IPR001478">
    <property type="entry name" value="PDZ"/>
</dbReference>
<dbReference type="Pfam" id="PF13365">
    <property type="entry name" value="Trypsin_2"/>
    <property type="match status" value="1"/>
</dbReference>
<dbReference type="Gene3D" id="2.40.10.120">
    <property type="match status" value="1"/>
</dbReference>
<evidence type="ECO:0000313" key="7">
    <source>
        <dbReference type="Proteomes" id="UP001174909"/>
    </source>
</evidence>
<dbReference type="Proteomes" id="UP001174909">
    <property type="component" value="Unassembled WGS sequence"/>
</dbReference>
<dbReference type="InterPro" id="IPR001940">
    <property type="entry name" value="Peptidase_S1C"/>
</dbReference>
<keyword evidence="7" id="KW-1185">Reference proteome</keyword>
<organism evidence="6 7">
    <name type="scientific">Geodia barretti</name>
    <name type="common">Barrett's horny sponge</name>
    <dbReference type="NCBI Taxonomy" id="519541"/>
    <lineage>
        <taxon>Eukaryota</taxon>
        <taxon>Metazoa</taxon>
        <taxon>Porifera</taxon>
        <taxon>Demospongiae</taxon>
        <taxon>Heteroscleromorpha</taxon>
        <taxon>Tetractinellida</taxon>
        <taxon>Astrophorina</taxon>
        <taxon>Geodiidae</taxon>
        <taxon>Geodia</taxon>
    </lineage>
</organism>
<dbReference type="InterPro" id="IPR051201">
    <property type="entry name" value="Chloro_Bact_Ser_Proteases"/>
</dbReference>
<dbReference type="PRINTS" id="PR00834">
    <property type="entry name" value="PROTEASES2C"/>
</dbReference>
<dbReference type="EMBL" id="CASHTH010002320">
    <property type="protein sequence ID" value="CAI8028239.1"/>
    <property type="molecule type" value="Genomic_DNA"/>
</dbReference>
<dbReference type="Pfam" id="PF13180">
    <property type="entry name" value="PDZ_2"/>
    <property type="match status" value="1"/>
</dbReference>
<name>A0AA35WPP4_GEOBA</name>
<dbReference type="GO" id="GO:0004252">
    <property type="term" value="F:serine-type endopeptidase activity"/>
    <property type="evidence" value="ECO:0007669"/>
    <property type="project" value="InterPro"/>
</dbReference>
<dbReference type="GO" id="GO:0006508">
    <property type="term" value="P:proteolysis"/>
    <property type="evidence" value="ECO:0007669"/>
    <property type="project" value="UniProtKB-KW"/>
</dbReference>
<accession>A0AA35WPP4</accession>
<comment type="caution">
    <text evidence="6">The sequence shown here is derived from an EMBL/GenBank/DDBJ whole genome shotgun (WGS) entry which is preliminary data.</text>
</comment>
<keyword evidence="3" id="KW-0378">Hydrolase</keyword>
<dbReference type="PANTHER" id="PTHR43343:SF3">
    <property type="entry name" value="PROTEASE DO-LIKE 8, CHLOROPLASTIC"/>
    <property type="match status" value="1"/>
</dbReference>
<dbReference type="PANTHER" id="PTHR43343">
    <property type="entry name" value="PEPTIDASE S12"/>
    <property type="match status" value="1"/>
</dbReference>
<dbReference type="InterPro" id="IPR009003">
    <property type="entry name" value="Peptidase_S1_PA"/>
</dbReference>
<reference evidence="6" key="1">
    <citation type="submission" date="2023-03" db="EMBL/GenBank/DDBJ databases">
        <authorList>
            <person name="Steffen K."/>
            <person name="Cardenas P."/>
        </authorList>
    </citation>
    <scope>NUCLEOTIDE SEQUENCE</scope>
</reference>
<comment type="similarity">
    <text evidence="1">Belongs to the peptidase S1C family.</text>
</comment>
<evidence type="ECO:0000256" key="3">
    <source>
        <dbReference type="ARBA" id="ARBA00022801"/>
    </source>
</evidence>
<evidence type="ECO:0000259" key="5">
    <source>
        <dbReference type="Pfam" id="PF13180"/>
    </source>
</evidence>
<feature type="region of interest" description="Disordered" evidence="4">
    <location>
        <begin position="46"/>
        <end position="66"/>
    </location>
</feature>
<sequence>MALTLAVTLACGQPSPTRTETVELTPPAVNTVAQPGDVATVAPPQAVESAAQPAVEQPAQSGTPETKNQLAALEVTAAHDEVMSHIYERTVPSVVGLRVIKSISIGGSTPGMPAGDFLSRAAGSGFVWDNEGHIVTNKHVIDGADRIIVVLSDGTQTDAELIGDDADSDLAVVRITDETMRPPAIALGDSDTIKPGQLAVAIGDPFSRGFSMTSGIISAVGRTINPSESNFSVPRVVQHDAATNPGNSGGPLLNREGKVVGINTQIISETGGFSGVGLAIPVNLAKLVAPSLIADGSYEYPFIGIRGVSVTRDIATAMELPADTRGALVLAVGTGTAAEQAGLRASDRLTVINGAELPVGGDIIMAMNGTPLLGMDDVVAYTVEHTQPGDTVEFTIMRDGEKMQMEVTMGARPE</sequence>
<keyword evidence="2" id="KW-0645">Protease</keyword>
<dbReference type="SUPFAM" id="SSF50156">
    <property type="entry name" value="PDZ domain-like"/>
    <property type="match status" value="2"/>
</dbReference>
<dbReference type="SUPFAM" id="SSF50494">
    <property type="entry name" value="Trypsin-like serine proteases"/>
    <property type="match status" value="1"/>
</dbReference>
<evidence type="ECO:0000256" key="2">
    <source>
        <dbReference type="ARBA" id="ARBA00022670"/>
    </source>
</evidence>